<dbReference type="AlphaFoldDB" id="A0AA47M2N9"/>
<protein>
    <recommendedName>
        <fullName evidence="3">Integrase zinc-binding domain-containing protein</fullName>
    </recommendedName>
</protein>
<dbReference type="PANTHER" id="PTHR47331">
    <property type="entry name" value="PHD-TYPE DOMAIN-CONTAINING PROTEIN"/>
    <property type="match status" value="1"/>
</dbReference>
<keyword evidence="2" id="KW-1185">Reference proteome</keyword>
<dbReference type="EMBL" id="JAOPHQ010006261">
    <property type="protein sequence ID" value="KAK0132494.1"/>
    <property type="molecule type" value="Genomic_DNA"/>
</dbReference>
<gene>
    <name evidence="1" type="ORF">N1851_032631</name>
</gene>
<comment type="caution">
    <text evidence="1">The sequence shown here is derived from an EMBL/GenBank/DDBJ whole genome shotgun (WGS) entry which is preliminary data.</text>
</comment>
<reference evidence="1" key="1">
    <citation type="journal article" date="2023" name="Front. Mar. Sci.">
        <title>A new Merluccius polli reference genome to investigate the effects of global change in West African waters.</title>
        <authorList>
            <person name="Mateo J.L."/>
            <person name="Blanco-Fernandez C."/>
            <person name="Garcia-Vazquez E."/>
            <person name="Machado-Schiaffino G."/>
        </authorList>
    </citation>
    <scope>NUCLEOTIDE SEQUENCE</scope>
    <source>
        <strain evidence="1">C29</strain>
        <tissue evidence="1">Fin</tissue>
    </source>
</reference>
<evidence type="ECO:0000313" key="2">
    <source>
        <dbReference type="Proteomes" id="UP001174136"/>
    </source>
</evidence>
<sequence>MVPSISSPGDTHFDLIEPTSDAELRPEVSALLTKVSGQQLDTTRFERFSSWSRLTRAVARLLHVARSFHKQTDDSVCAGWHFCKKGLRTAELTKAEYVIIKAVQREVYSEEVECIEKKQDLPVGSSLRKLHPVMDEEGLLQVGGRTTHSNLPANETHPILLPGKHHVAVLLIRHHHGKVEHQGRHFTEGAVRSSGLWIVGPKRAISSLIYKCVVCRKLCGKLEHQQMADLPAERLQQEPPFTYVGLDVFGPWEVVTRRTRGGSANSKRWVILFTCMSTRAVHMEVIESMSASSCVNALRRFFSIRGPVKQLRSDRRDKFCWCYHTSEACCKYWRGQCGSLPSQPKMHMGF</sequence>
<proteinExistence type="predicted"/>
<dbReference type="Proteomes" id="UP001174136">
    <property type="component" value="Unassembled WGS sequence"/>
</dbReference>
<dbReference type="SUPFAM" id="SSF53098">
    <property type="entry name" value="Ribonuclease H-like"/>
    <property type="match status" value="1"/>
</dbReference>
<accession>A0AA47M2N9</accession>
<dbReference type="PANTHER" id="PTHR47331:SF6">
    <property type="entry name" value="DOUBLECORTIN DOMAIN-CONTAINING PROTEIN"/>
    <property type="match status" value="1"/>
</dbReference>
<dbReference type="GO" id="GO:0003676">
    <property type="term" value="F:nucleic acid binding"/>
    <property type="evidence" value="ECO:0007669"/>
    <property type="project" value="InterPro"/>
</dbReference>
<dbReference type="Gene3D" id="3.30.420.10">
    <property type="entry name" value="Ribonuclease H-like superfamily/Ribonuclease H"/>
    <property type="match status" value="1"/>
</dbReference>
<evidence type="ECO:0000313" key="1">
    <source>
        <dbReference type="EMBL" id="KAK0132494.1"/>
    </source>
</evidence>
<evidence type="ECO:0008006" key="3">
    <source>
        <dbReference type="Google" id="ProtNLM"/>
    </source>
</evidence>
<dbReference type="InterPro" id="IPR012337">
    <property type="entry name" value="RNaseH-like_sf"/>
</dbReference>
<name>A0AA47M2N9_MERPO</name>
<dbReference type="InterPro" id="IPR036397">
    <property type="entry name" value="RNaseH_sf"/>
</dbReference>
<organism evidence="1 2">
    <name type="scientific">Merluccius polli</name>
    <name type="common">Benguela hake</name>
    <name type="synonym">Merluccius cadenati</name>
    <dbReference type="NCBI Taxonomy" id="89951"/>
    <lineage>
        <taxon>Eukaryota</taxon>
        <taxon>Metazoa</taxon>
        <taxon>Chordata</taxon>
        <taxon>Craniata</taxon>
        <taxon>Vertebrata</taxon>
        <taxon>Euteleostomi</taxon>
        <taxon>Actinopterygii</taxon>
        <taxon>Neopterygii</taxon>
        <taxon>Teleostei</taxon>
        <taxon>Neoteleostei</taxon>
        <taxon>Acanthomorphata</taxon>
        <taxon>Zeiogadaria</taxon>
        <taxon>Gadariae</taxon>
        <taxon>Gadiformes</taxon>
        <taxon>Gadoidei</taxon>
        <taxon>Merlucciidae</taxon>
        <taxon>Merluccius</taxon>
    </lineage>
</organism>